<proteinExistence type="predicted"/>
<dbReference type="Proteomes" id="UP000233786">
    <property type="component" value="Unassembled WGS sequence"/>
</dbReference>
<dbReference type="OrthoDB" id="3430276at2"/>
<dbReference type="AlphaFoldDB" id="A0A2N3XSR8"/>
<keyword evidence="3" id="KW-1185">Reference proteome</keyword>
<dbReference type="Pfam" id="PF04149">
    <property type="entry name" value="DUF397"/>
    <property type="match status" value="1"/>
</dbReference>
<protein>
    <submittedName>
        <fullName evidence="2">Uncharacterized protein DUF397</fullName>
    </submittedName>
</protein>
<comment type="caution">
    <text evidence="2">The sequence shown here is derived from an EMBL/GenBank/DDBJ whole genome shotgun (WGS) entry which is preliminary data.</text>
</comment>
<feature type="domain" description="DUF397" evidence="1">
    <location>
        <begin position="6"/>
        <end position="57"/>
    </location>
</feature>
<accession>A0A2N3XSR8</accession>
<dbReference type="EMBL" id="PJNB01000001">
    <property type="protein sequence ID" value="PKW13737.1"/>
    <property type="molecule type" value="Genomic_DNA"/>
</dbReference>
<evidence type="ECO:0000313" key="2">
    <source>
        <dbReference type="EMBL" id="PKW13737.1"/>
    </source>
</evidence>
<evidence type="ECO:0000313" key="3">
    <source>
        <dbReference type="Proteomes" id="UP000233786"/>
    </source>
</evidence>
<gene>
    <name evidence="2" type="ORF">A8926_1292</name>
</gene>
<evidence type="ECO:0000259" key="1">
    <source>
        <dbReference type="Pfam" id="PF04149"/>
    </source>
</evidence>
<sequence length="63" mass="6625">MTSVTGWRKSSHSQNSGDCVEVGRLAAGAAVRDSKDAGGGYFVTTPMQWGNFVAALKAGRFEC</sequence>
<dbReference type="STRING" id="994479.GCA_000194155_04008"/>
<dbReference type="InterPro" id="IPR007278">
    <property type="entry name" value="DUF397"/>
</dbReference>
<name>A0A2N3XSR8_SACSN</name>
<reference evidence="2" key="1">
    <citation type="submission" date="2017-12" db="EMBL/GenBank/DDBJ databases">
        <title>Sequencing the genomes of 1000 Actinobacteria strains.</title>
        <authorList>
            <person name="Klenk H.-P."/>
        </authorList>
    </citation>
    <scope>NUCLEOTIDE SEQUENCE [LARGE SCALE GENOMIC DNA]</scope>
    <source>
        <strain evidence="2">DSM 44228</strain>
    </source>
</reference>
<dbReference type="RefSeq" id="WP_010307704.1">
    <property type="nucleotide sequence ID" value="NZ_CP061007.1"/>
</dbReference>
<organism evidence="2 3">
    <name type="scientific">Saccharopolyspora spinosa</name>
    <dbReference type="NCBI Taxonomy" id="60894"/>
    <lineage>
        <taxon>Bacteria</taxon>
        <taxon>Bacillati</taxon>
        <taxon>Actinomycetota</taxon>
        <taxon>Actinomycetes</taxon>
        <taxon>Pseudonocardiales</taxon>
        <taxon>Pseudonocardiaceae</taxon>
        <taxon>Saccharopolyspora</taxon>
    </lineage>
</organism>